<name>A0A6V8R0Z9_TRIAP</name>
<dbReference type="OrthoDB" id="5369448at2759"/>
<feature type="compositionally biased region" description="Polar residues" evidence="1">
    <location>
        <begin position="123"/>
        <end position="143"/>
    </location>
</feature>
<feature type="compositionally biased region" description="Basic and acidic residues" evidence="1">
    <location>
        <begin position="27"/>
        <end position="63"/>
    </location>
</feature>
<feature type="compositionally biased region" description="Acidic residues" evidence="1">
    <location>
        <begin position="402"/>
        <end position="412"/>
    </location>
</feature>
<organism evidence="2 3">
    <name type="scientific">Trichoderma asperellum</name>
    <name type="common">Filamentous fungus</name>
    <dbReference type="NCBI Taxonomy" id="101201"/>
    <lineage>
        <taxon>Eukaryota</taxon>
        <taxon>Fungi</taxon>
        <taxon>Dikarya</taxon>
        <taxon>Ascomycota</taxon>
        <taxon>Pezizomycotina</taxon>
        <taxon>Sordariomycetes</taxon>
        <taxon>Hypocreomycetidae</taxon>
        <taxon>Hypocreales</taxon>
        <taxon>Hypocreaceae</taxon>
        <taxon>Trichoderma</taxon>
    </lineage>
</organism>
<evidence type="ECO:0000313" key="3">
    <source>
        <dbReference type="Proteomes" id="UP000517252"/>
    </source>
</evidence>
<dbReference type="EMBL" id="BLZH01000010">
    <property type="protein sequence ID" value="GFP58509.1"/>
    <property type="molecule type" value="Genomic_DNA"/>
</dbReference>
<comment type="caution">
    <text evidence="2">The sequence shown here is derived from an EMBL/GenBank/DDBJ whole genome shotgun (WGS) entry which is preliminary data.</text>
</comment>
<accession>A0A6V8R0Z9</accession>
<feature type="compositionally biased region" description="Acidic residues" evidence="1">
    <location>
        <begin position="287"/>
        <end position="300"/>
    </location>
</feature>
<reference evidence="2 3" key="1">
    <citation type="submission" date="2020-07" db="EMBL/GenBank/DDBJ databases">
        <title>Trichoderma asperellum IC-1 whole genome shotgun sequence.</title>
        <authorList>
            <person name="Kanamasa S."/>
            <person name="Takahashi H."/>
        </authorList>
    </citation>
    <scope>NUCLEOTIDE SEQUENCE [LARGE SCALE GENOMIC DNA]</scope>
    <source>
        <strain evidence="2 3">IC-1</strain>
    </source>
</reference>
<proteinExistence type="predicted"/>
<feature type="region of interest" description="Disordered" evidence="1">
    <location>
        <begin position="385"/>
        <end position="479"/>
    </location>
</feature>
<feature type="compositionally biased region" description="Polar residues" evidence="1">
    <location>
        <begin position="69"/>
        <end position="79"/>
    </location>
</feature>
<feature type="region of interest" description="Disordered" evidence="1">
    <location>
        <begin position="1"/>
        <end position="182"/>
    </location>
</feature>
<protein>
    <recommendedName>
        <fullName evidence="4">Pathway-specific nitrogen regulator</fullName>
    </recommendedName>
</protein>
<feature type="compositionally biased region" description="Low complexity" evidence="1">
    <location>
        <begin position="159"/>
        <end position="172"/>
    </location>
</feature>
<feature type="compositionally biased region" description="Polar residues" evidence="1">
    <location>
        <begin position="438"/>
        <end position="458"/>
    </location>
</feature>
<feature type="region of interest" description="Disordered" evidence="1">
    <location>
        <begin position="280"/>
        <end position="310"/>
    </location>
</feature>
<evidence type="ECO:0000256" key="1">
    <source>
        <dbReference type="SAM" id="MobiDB-lite"/>
    </source>
</evidence>
<evidence type="ECO:0000313" key="2">
    <source>
        <dbReference type="EMBL" id="GFP58509.1"/>
    </source>
</evidence>
<dbReference type="Proteomes" id="UP000517252">
    <property type="component" value="Unassembled WGS sequence"/>
</dbReference>
<dbReference type="AlphaFoldDB" id="A0A6V8R0Z9"/>
<feature type="compositionally biased region" description="Basic and acidic residues" evidence="1">
    <location>
        <begin position="84"/>
        <end position="96"/>
    </location>
</feature>
<gene>
    <name evidence="2" type="ORF">TASIC1_0010032000</name>
</gene>
<sequence length="668" mass="74202">MPRQSRAQGPDFDIHNDPACSGPSMEDEYRYEDADESVLHHYDDEEGDMSHVDGGDNSSHHDNEDDVFSDNSPRSSMGSVSEGAPRKSSHDARSPRISDIQQYETEADFVPTAKGAPRPPFRSPSSVKAMQMNSPAPSVSGGQPRSGRRSALPTVSRIGSPGSSQPPQYSPKKTPPRFKKNDPPLVLLHVTLLPLRWPWGEVLDEAKTSELSEGVKTLREAWRELQDTIGDTIQDRGVLLPHPQNDFEVMEERLLEALELPFKRRARILECGHYLGPSNEMPFADEHDSDDDDAFDEDGEMLPSNDKKPTHWCTTCSSEIPVDALGAGKIYRVKVYASNGLMRAGAWEACWKEMERVDIELEPMMDAKLQDELVHLAARQDRVIHSKSRAGRRPISSRIQDVEDEREDEDFDDHVRDETMNDGEESFMDEKAHRRQTSYDTTSSGKFRQHSARNSMGGRSSMGFAPQDESAGKPKRRFNPGSFPDVVVNAFKALLDDKRNLAILLLSALTVVVALRGGVSNRLDDVISFQQVVTDSEVPTAVLREGEGEGIELEGEAGAEGGTSPVDDILFTPQVNIDGENPCPAVEPQTVEKWMTATVTEMSTVARTDMPLADSDFSSDDDDEDAIVDKMLAGETLTLGENYVEDEEDMHGQGHSSWEWGSPFKFPW</sequence>
<evidence type="ECO:0008006" key="4">
    <source>
        <dbReference type="Google" id="ProtNLM"/>
    </source>
</evidence>